<name>A0ABZ0WIL2_9BURK</name>
<dbReference type="RefSeq" id="WP_157977935.1">
    <property type="nucleotide sequence ID" value="NZ_CP139965.1"/>
</dbReference>
<proteinExistence type="predicted"/>
<organism evidence="1 2">
    <name type="scientific">Paraburkholderia kururiensis</name>
    <dbReference type="NCBI Taxonomy" id="984307"/>
    <lineage>
        <taxon>Bacteria</taxon>
        <taxon>Pseudomonadati</taxon>
        <taxon>Pseudomonadota</taxon>
        <taxon>Betaproteobacteria</taxon>
        <taxon>Burkholderiales</taxon>
        <taxon>Burkholderiaceae</taxon>
        <taxon>Paraburkholderia</taxon>
    </lineage>
</organism>
<sequence length="205" mass="21862">MRGINPNLYNRQLHPDERALIKKLAQQKAEQTCNGDAACISTSTTAWSDLLERVAEGQVDDVANAKNMAYLQNILQTAAMPNSEGALGGVDTYLKNLQTAQDMLAPYMGKPIMVGGSPIMADGGVETYFSATPAQCADQYTNYILGTQAPGPVVPRMDLRDQNRLGYLATCNGSAQPDYTLEQMLLGGAVTNKVIGTVGRALAGC</sequence>
<keyword evidence="2" id="KW-1185">Reference proteome</keyword>
<dbReference type="EMBL" id="CP139965">
    <property type="protein sequence ID" value="WQD77202.1"/>
    <property type="molecule type" value="Genomic_DNA"/>
</dbReference>
<evidence type="ECO:0000313" key="2">
    <source>
        <dbReference type="Proteomes" id="UP001325479"/>
    </source>
</evidence>
<protein>
    <submittedName>
        <fullName evidence="1">Uncharacterized protein</fullName>
    </submittedName>
</protein>
<dbReference type="Proteomes" id="UP001325479">
    <property type="component" value="Chromosome"/>
</dbReference>
<reference evidence="1 2" key="1">
    <citation type="submission" date="2023-12" db="EMBL/GenBank/DDBJ databases">
        <title>Genome sequencing and assembly of bacterial species from a model synthetic community.</title>
        <authorList>
            <person name="Hogle S.L."/>
        </authorList>
    </citation>
    <scope>NUCLEOTIDE SEQUENCE [LARGE SCALE GENOMIC DNA]</scope>
    <source>
        <strain evidence="1 2">HAMBI 2494</strain>
    </source>
</reference>
<gene>
    <name evidence="1" type="ORF">U0042_24565</name>
</gene>
<evidence type="ECO:0000313" key="1">
    <source>
        <dbReference type="EMBL" id="WQD77202.1"/>
    </source>
</evidence>
<accession>A0ABZ0WIL2</accession>